<dbReference type="EMBL" id="JQZW01000009">
    <property type="protein sequence ID" value="KGN97716.1"/>
    <property type="molecule type" value="Genomic_DNA"/>
</dbReference>
<gene>
    <name evidence="1" type="ORF">HQ36_05440</name>
</gene>
<sequence length="168" mass="18763">MRFKTFSFLLLLLTIVALPMSGQSVAKRHRYYSSASFYYGLGSSSLQKAEALSFTYRFSPSSHWGTTLNVGHTGSYLEKGDRTYFTSLLATILPVKGDRFHVIPALGLGVADGNVGGEKFTRLFFDVSVAAQYFVWNTMYCGMEFRYMTNGKASFTSHLLGMKIGFTF</sequence>
<protein>
    <recommendedName>
        <fullName evidence="3">Outer membrane protein beta-barrel domain-containing protein</fullName>
    </recommendedName>
</protein>
<evidence type="ECO:0000313" key="2">
    <source>
        <dbReference type="Proteomes" id="UP000030134"/>
    </source>
</evidence>
<evidence type="ECO:0008006" key="3">
    <source>
        <dbReference type="Google" id="ProtNLM"/>
    </source>
</evidence>
<dbReference type="RefSeq" id="WP_036884223.1">
    <property type="nucleotide sequence ID" value="NZ_JQZW01000009.1"/>
</dbReference>
<evidence type="ECO:0000313" key="1">
    <source>
        <dbReference type="EMBL" id="KGN97716.1"/>
    </source>
</evidence>
<name>A0A0A2G367_9PORP</name>
<comment type="caution">
    <text evidence="1">The sequence shown here is derived from an EMBL/GenBank/DDBJ whole genome shotgun (WGS) entry which is preliminary data.</text>
</comment>
<reference evidence="1 2" key="1">
    <citation type="submission" date="2014-08" db="EMBL/GenBank/DDBJ databases">
        <title>Porphyromonas gingivicanis strain:COT-022_OH1391 Genome sequencing.</title>
        <authorList>
            <person name="Wallis C."/>
            <person name="Deusch O."/>
            <person name="O'Flynn C."/>
            <person name="Davis I."/>
            <person name="Jospin G."/>
            <person name="Darling A.E."/>
            <person name="Coil D.A."/>
            <person name="Alexiev A."/>
            <person name="Horsfall A."/>
            <person name="Kirkwood N."/>
            <person name="Harris S."/>
            <person name="Eisen J.A."/>
        </authorList>
    </citation>
    <scope>NUCLEOTIDE SEQUENCE [LARGE SCALE GENOMIC DNA]</scope>
    <source>
        <strain evidence="2">COT-022 OH1391</strain>
    </source>
</reference>
<organism evidence="1 2">
    <name type="scientific">Porphyromonas gingivicanis</name>
    <dbReference type="NCBI Taxonomy" id="266762"/>
    <lineage>
        <taxon>Bacteria</taxon>
        <taxon>Pseudomonadati</taxon>
        <taxon>Bacteroidota</taxon>
        <taxon>Bacteroidia</taxon>
        <taxon>Bacteroidales</taxon>
        <taxon>Porphyromonadaceae</taxon>
        <taxon>Porphyromonas</taxon>
    </lineage>
</organism>
<dbReference type="Proteomes" id="UP000030134">
    <property type="component" value="Unassembled WGS sequence"/>
</dbReference>
<accession>A0A0A2G367</accession>
<proteinExistence type="predicted"/>
<keyword evidence="2" id="KW-1185">Reference proteome</keyword>
<dbReference type="AlphaFoldDB" id="A0A0A2G367"/>